<name>A0AAV3RVS5_LITER</name>
<dbReference type="InterPro" id="IPR055410">
    <property type="entry name" value="Beta-prop_CAF1B_HIR1"/>
</dbReference>
<evidence type="ECO:0000256" key="3">
    <source>
        <dbReference type="ARBA" id="ARBA00022574"/>
    </source>
</evidence>
<comment type="similarity">
    <text evidence="2">Belongs to the WD repeat HIR1 family.</text>
</comment>
<dbReference type="GO" id="GO:0006281">
    <property type="term" value="P:DNA repair"/>
    <property type="evidence" value="ECO:0007669"/>
    <property type="project" value="UniProtKB-KW"/>
</dbReference>
<keyword evidence="16" id="KW-1185">Reference proteome</keyword>
<evidence type="ECO:0000256" key="2">
    <source>
        <dbReference type="ARBA" id="ARBA00007306"/>
    </source>
</evidence>
<dbReference type="GO" id="GO:0006335">
    <property type="term" value="P:DNA replication-dependent chromatin assembly"/>
    <property type="evidence" value="ECO:0007669"/>
    <property type="project" value="InterPro"/>
</dbReference>
<dbReference type="PANTHER" id="PTHR15271:SF4">
    <property type="entry name" value="CHROMATIN ASSEMBLY FACTOR 1 SUBUNIT B"/>
    <property type="match status" value="1"/>
</dbReference>
<feature type="repeat" description="WD" evidence="13">
    <location>
        <begin position="60"/>
        <end position="101"/>
    </location>
</feature>
<evidence type="ECO:0000313" key="16">
    <source>
        <dbReference type="Proteomes" id="UP001454036"/>
    </source>
</evidence>
<accession>A0AAV3RVS5</accession>
<dbReference type="PROSITE" id="PS00678">
    <property type="entry name" value="WD_REPEATS_1"/>
    <property type="match status" value="1"/>
</dbReference>
<evidence type="ECO:0000259" key="14">
    <source>
        <dbReference type="Pfam" id="PF24105"/>
    </source>
</evidence>
<keyword evidence="3 13" id="KW-0853">WD repeat</keyword>
<keyword evidence="6" id="KW-0156">Chromatin regulator</keyword>
<evidence type="ECO:0000256" key="9">
    <source>
        <dbReference type="ARBA" id="ARBA00023172"/>
    </source>
</evidence>
<evidence type="ECO:0000256" key="4">
    <source>
        <dbReference type="ARBA" id="ARBA00022737"/>
    </source>
</evidence>
<dbReference type="InterPro" id="IPR015943">
    <property type="entry name" value="WD40/YVTN_repeat-like_dom_sf"/>
</dbReference>
<sequence length="490" mass="54394">MRGGVLQINWHEVLPVLTLDFHPTQDLLATGGTDYDIKLWVTNSGGEEKKSPGVRYHTSLSGHMTAVNVVRFSRSGEQLASGADGGILNIWKSHSTDAGQVWVTTKSLMSHHDNVLDLQWSKDDEFLISGSLDNSCIIWDVNKGSVHQILDSHTHYVQGVAWDPLAKYVASLSSDRTCRIYVNKPSKAKGTERMNYVCQHIISQVEPQISEDSKSARSHIFHDERLPSFFRRLEWAPDGSFLLVPAGIYKLNTSAEPVNTAYIFSRRDLSRPALMLPGASKPVIAVRFCPLAFKLRESKPSTTLFKLPYRFIFAVATLDSLYIYDTESVQPIAVVAGLHYEAVTDIAWSPTGKYLALSSHDGYCTLFEFESEELGLTVSSLEPVEVKDENKTPIYKQEKSVEVTPLTKSDNAECGEMVVEVMEQAEETQTDASGPMEVEAGERLKTTLDDTDIAACRDMEVQVVEPTGAKVNDPVPTKPVRKRITPVAID</sequence>
<dbReference type="InterPro" id="IPR001680">
    <property type="entry name" value="WD40_rpt"/>
</dbReference>
<keyword evidence="10" id="KW-0234">DNA repair</keyword>
<dbReference type="SUPFAM" id="SSF50978">
    <property type="entry name" value="WD40 repeat-like"/>
    <property type="match status" value="1"/>
</dbReference>
<comment type="subcellular location">
    <subcellularLocation>
        <location evidence="1">Nucleus</location>
    </subcellularLocation>
</comment>
<evidence type="ECO:0000313" key="15">
    <source>
        <dbReference type="EMBL" id="GAA0184580.1"/>
    </source>
</evidence>
<dbReference type="Pfam" id="PF24105">
    <property type="entry name" value="Beta-prop_CAF1B_HIR1"/>
    <property type="match status" value="1"/>
</dbReference>
<organism evidence="15 16">
    <name type="scientific">Lithospermum erythrorhizon</name>
    <name type="common">Purple gromwell</name>
    <name type="synonym">Lithospermum officinale var. erythrorhizon</name>
    <dbReference type="NCBI Taxonomy" id="34254"/>
    <lineage>
        <taxon>Eukaryota</taxon>
        <taxon>Viridiplantae</taxon>
        <taxon>Streptophyta</taxon>
        <taxon>Embryophyta</taxon>
        <taxon>Tracheophyta</taxon>
        <taxon>Spermatophyta</taxon>
        <taxon>Magnoliopsida</taxon>
        <taxon>eudicotyledons</taxon>
        <taxon>Gunneridae</taxon>
        <taxon>Pentapetalae</taxon>
        <taxon>asterids</taxon>
        <taxon>lamiids</taxon>
        <taxon>Boraginales</taxon>
        <taxon>Boraginaceae</taxon>
        <taxon>Boraginoideae</taxon>
        <taxon>Lithospermeae</taxon>
        <taxon>Lithospermum</taxon>
    </lineage>
</organism>
<dbReference type="PROSITE" id="PS50082">
    <property type="entry name" value="WD_REPEATS_2"/>
    <property type="match status" value="4"/>
</dbReference>
<dbReference type="InterPro" id="IPR019775">
    <property type="entry name" value="WD40_repeat_CS"/>
</dbReference>
<dbReference type="PANTHER" id="PTHR15271">
    <property type="entry name" value="CHROMATIN ASSEMBLY FACTOR 1 SUBUNIT B"/>
    <property type="match status" value="1"/>
</dbReference>
<keyword evidence="8" id="KW-0804">Transcription</keyword>
<feature type="repeat" description="WD" evidence="13">
    <location>
        <begin position="108"/>
        <end position="149"/>
    </location>
</feature>
<keyword evidence="11" id="KW-0539">Nucleus</keyword>
<evidence type="ECO:0000256" key="10">
    <source>
        <dbReference type="ARBA" id="ARBA00023204"/>
    </source>
</evidence>
<evidence type="ECO:0000256" key="1">
    <source>
        <dbReference type="ARBA" id="ARBA00004123"/>
    </source>
</evidence>
<dbReference type="Gene3D" id="2.130.10.10">
    <property type="entry name" value="YVTN repeat-like/Quinoprotein amine dehydrogenase"/>
    <property type="match status" value="2"/>
</dbReference>
<dbReference type="GO" id="GO:0006310">
    <property type="term" value="P:DNA recombination"/>
    <property type="evidence" value="ECO:0007669"/>
    <property type="project" value="UniProtKB-KW"/>
</dbReference>
<evidence type="ECO:0000256" key="7">
    <source>
        <dbReference type="ARBA" id="ARBA00023015"/>
    </source>
</evidence>
<dbReference type="PROSITE" id="PS50294">
    <property type="entry name" value="WD_REPEATS_REGION"/>
    <property type="match status" value="2"/>
</dbReference>
<keyword evidence="4" id="KW-0677">Repeat</keyword>
<dbReference type="InterPro" id="IPR045145">
    <property type="entry name" value="PTHR15271"/>
</dbReference>
<dbReference type="Proteomes" id="UP001454036">
    <property type="component" value="Unassembled WGS sequence"/>
</dbReference>
<evidence type="ECO:0000256" key="5">
    <source>
        <dbReference type="ARBA" id="ARBA00022763"/>
    </source>
</evidence>
<keyword evidence="9" id="KW-0233">DNA recombination</keyword>
<keyword evidence="7" id="KW-0805">Transcription regulation</keyword>
<protein>
    <recommendedName>
        <fullName evidence="12">CAF-1 p60 homolog</fullName>
    </recommendedName>
</protein>
<evidence type="ECO:0000256" key="12">
    <source>
        <dbReference type="ARBA" id="ARBA00077035"/>
    </source>
</evidence>
<feature type="repeat" description="WD" evidence="13">
    <location>
        <begin position="16"/>
        <end position="50"/>
    </location>
</feature>
<dbReference type="FunFam" id="2.130.10.10:FF:000466">
    <property type="entry name" value="Chromatin assembly factor 1 subunit FAS2"/>
    <property type="match status" value="1"/>
</dbReference>
<gene>
    <name evidence="15" type="ORF">LIER_31868</name>
</gene>
<reference evidence="15 16" key="1">
    <citation type="submission" date="2024-01" db="EMBL/GenBank/DDBJ databases">
        <title>The complete chloroplast genome sequence of Lithospermum erythrorhizon: insights into the phylogenetic relationship among Boraginaceae species and the maternal lineages of purple gromwells.</title>
        <authorList>
            <person name="Okada T."/>
            <person name="Watanabe K."/>
        </authorList>
    </citation>
    <scope>NUCLEOTIDE SEQUENCE [LARGE SCALE GENOMIC DNA]</scope>
</reference>
<dbReference type="InterPro" id="IPR036322">
    <property type="entry name" value="WD40_repeat_dom_sf"/>
</dbReference>
<evidence type="ECO:0000256" key="13">
    <source>
        <dbReference type="PROSITE-ProRule" id="PRU00221"/>
    </source>
</evidence>
<evidence type="ECO:0000256" key="6">
    <source>
        <dbReference type="ARBA" id="ARBA00022853"/>
    </source>
</evidence>
<feature type="repeat" description="WD" evidence="13">
    <location>
        <begin position="150"/>
        <end position="181"/>
    </location>
</feature>
<dbReference type="GO" id="GO:0033186">
    <property type="term" value="C:CAF-1 complex"/>
    <property type="evidence" value="ECO:0007669"/>
    <property type="project" value="TreeGrafter"/>
</dbReference>
<comment type="caution">
    <text evidence="15">The sequence shown here is derived from an EMBL/GenBank/DDBJ whole genome shotgun (WGS) entry which is preliminary data.</text>
</comment>
<evidence type="ECO:0000256" key="11">
    <source>
        <dbReference type="ARBA" id="ARBA00023242"/>
    </source>
</evidence>
<proteinExistence type="inferred from homology"/>
<dbReference type="AlphaFoldDB" id="A0AAV3RVS5"/>
<evidence type="ECO:0000256" key="8">
    <source>
        <dbReference type="ARBA" id="ARBA00023163"/>
    </source>
</evidence>
<dbReference type="GO" id="GO:0005634">
    <property type="term" value="C:nucleus"/>
    <property type="evidence" value="ECO:0007669"/>
    <property type="project" value="UniProtKB-SubCell"/>
</dbReference>
<dbReference type="EMBL" id="BAABME010011998">
    <property type="protein sequence ID" value="GAA0184580.1"/>
    <property type="molecule type" value="Genomic_DNA"/>
</dbReference>
<dbReference type="SMART" id="SM00320">
    <property type="entry name" value="WD40"/>
    <property type="match status" value="6"/>
</dbReference>
<keyword evidence="5" id="KW-0227">DNA damage</keyword>
<feature type="domain" description="CAF1B/HIR1 beta-propeller" evidence="14">
    <location>
        <begin position="4"/>
        <end position="374"/>
    </location>
</feature>
<dbReference type="GO" id="GO:0006334">
    <property type="term" value="P:nucleosome assembly"/>
    <property type="evidence" value="ECO:0007669"/>
    <property type="project" value="TreeGrafter"/>
</dbReference>